<evidence type="ECO:0000313" key="1">
    <source>
        <dbReference type="EMBL" id="KIP99134.1"/>
    </source>
</evidence>
<dbReference type="OrthoDB" id="880456at2"/>
<comment type="caution">
    <text evidence="1">The sequence shown here is derived from an EMBL/GenBank/DDBJ whole genome shotgun (WGS) entry which is preliminary data.</text>
</comment>
<evidence type="ECO:0000313" key="2">
    <source>
        <dbReference type="Proteomes" id="UP000035017"/>
    </source>
</evidence>
<gene>
    <name evidence="1" type="ORF">RU07_20995</name>
</gene>
<dbReference type="SUPFAM" id="SSF55961">
    <property type="entry name" value="Bet v1-like"/>
    <property type="match status" value="1"/>
</dbReference>
<proteinExistence type="predicted"/>
<dbReference type="Proteomes" id="UP000035017">
    <property type="component" value="Unassembled WGS sequence"/>
</dbReference>
<organism evidence="1 2">
    <name type="scientific">Agrobacterium tumefaciens</name>
    <dbReference type="NCBI Taxonomy" id="358"/>
    <lineage>
        <taxon>Bacteria</taxon>
        <taxon>Pseudomonadati</taxon>
        <taxon>Pseudomonadota</taxon>
        <taxon>Alphaproteobacteria</taxon>
        <taxon>Hyphomicrobiales</taxon>
        <taxon>Rhizobiaceae</taxon>
        <taxon>Rhizobium/Agrobacterium group</taxon>
        <taxon>Agrobacterium</taxon>
        <taxon>Agrobacterium tumefaciens complex</taxon>
    </lineage>
</organism>
<reference evidence="1 2" key="1">
    <citation type="submission" date="2014-12" db="EMBL/GenBank/DDBJ databases">
        <title>16Stimator: statistical estimation of ribosomal gene copy numbers from draft genome assemblies.</title>
        <authorList>
            <person name="Perisin M.A."/>
            <person name="Vetter M."/>
            <person name="Gilbert J.A."/>
            <person name="Bergelson J."/>
        </authorList>
    </citation>
    <scope>NUCLEOTIDE SEQUENCE [LARGE SCALE GENOMIC DNA]</scope>
    <source>
        <strain evidence="1 2">MEJ076</strain>
    </source>
</reference>
<dbReference type="Gene3D" id="3.30.530.20">
    <property type="match status" value="1"/>
</dbReference>
<accession>A0A0D0J0Y3</accession>
<protein>
    <submittedName>
        <fullName evidence="1">Polyketide cyclase</fullName>
    </submittedName>
</protein>
<dbReference type="InterPro" id="IPR023393">
    <property type="entry name" value="START-like_dom_sf"/>
</dbReference>
<dbReference type="AlphaFoldDB" id="A0A0D0J0Y3"/>
<dbReference type="EMBL" id="JXQV01000030">
    <property type="protein sequence ID" value="KIP99134.1"/>
    <property type="molecule type" value="Genomic_DNA"/>
</dbReference>
<name>A0A0D0J0Y3_AGRTU</name>
<sequence length="133" mass="14442">MTVMPSRIIHLSIARPWKEVYAFASDPARMPQWAAGLATGLVQDGEEWIASGPLGDVRVKFADRNAFGVIDHSVTLPDGLQVYNAFRVTPNGDGAEVAFTLMKLPGISDADFERDAAMVLADLERLKALVEGE</sequence>